<protein>
    <recommendedName>
        <fullName evidence="3">Cellulase (Glycosyl hydrolase family 5)</fullName>
    </recommendedName>
</protein>
<name>A0ABP8ZF50_9ACTN</name>
<dbReference type="EMBL" id="BAABIE010000014">
    <property type="protein sequence ID" value="GAA4755103.1"/>
    <property type="molecule type" value="Genomic_DNA"/>
</dbReference>
<dbReference type="RefSeq" id="WP_345314007.1">
    <property type="nucleotide sequence ID" value="NZ_BAABIE010000014.1"/>
</dbReference>
<organism evidence="1 2">
    <name type="scientific">Gordonia alkaliphila</name>
    <dbReference type="NCBI Taxonomy" id="1053547"/>
    <lineage>
        <taxon>Bacteria</taxon>
        <taxon>Bacillati</taxon>
        <taxon>Actinomycetota</taxon>
        <taxon>Actinomycetes</taxon>
        <taxon>Mycobacteriales</taxon>
        <taxon>Gordoniaceae</taxon>
        <taxon>Gordonia</taxon>
    </lineage>
</organism>
<dbReference type="SUPFAM" id="SSF51445">
    <property type="entry name" value="(Trans)glycosidases"/>
    <property type="match status" value="1"/>
</dbReference>
<dbReference type="Gene3D" id="3.20.20.80">
    <property type="entry name" value="Glycosidases"/>
    <property type="match status" value="1"/>
</dbReference>
<keyword evidence="2" id="KW-1185">Reference proteome</keyword>
<dbReference type="InterPro" id="IPR017853">
    <property type="entry name" value="GH"/>
</dbReference>
<evidence type="ECO:0000313" key="2">
    <source>
        <dbReference type="Proteomes" id="UP001500822"/>
    </source>
</evidence>
<gene>
    <name evidence="1" type="ORF">GCM10023217_28470</name>
</gene>
<comment type="caution">
    <text evidence="1">The sequence shown here is derived from an EMBL/GenBank/DDBJ whole genome shotgun (WGS) entry which is preliminary data.</text>
</comment>
<reference evidence="2" key="1">
    <citation type="journal article" date="2019" name="Int. J. Syst. Evol. Microbiol.">
        <title>The Global Catalogue of Microorganisms (GCM) 10K type strain sequencing project: providing services to taxonomists for standard genome sequencing and annotation.</title>
        <authorList>
            <consortium name="The Broad Institute Genomics Platform"/>
            <consortium name="The Broad Institute Genome Sequencing Center for Infectious Disease"/>
            <person name="Wu L."/>
            <person name="Ma J."/>
        </authorList>
    </citation>
    <scope>NUCLEOTIDE SEQUENCE [LARGE SCALE GENOMIC DNA]</scope>
    <source>
        <strain evidence="2">JCM 18077</strain>
    </source>
</reference>
<proteinExistence type="predicted"/>
<sequence>MRRAAAGDLFVVVVVAVIALAVGVVVRGDDRPTTTEPVAAVTVDSTRLLLDGEPWWPVGYNAYQLTTDWSLNVGCGAQVNLDEYFGALPARSLTRFALLAPSTVRSDDGTIDYAAADAVFAAAARHDQLVLPVLASGDGACDGETVKDIDFYRGQWRTRQASAHGSYADWVRTAVQRWHDAPALVGWTAVGEPEPVTCLDAACTAPSGRTCAPDAAEVLRTFYDDVGALIDEIDPDHLIFAGLLGGDQCGSAGPAYANLGASPGIDVLEYHLYPTDALVPVDARLPARIEIAKDVHKPLLVAEVGIEAGSCRPLAQRADLLRAQIDTARDLGGAGALVWSYVPDPRPSECTYDIGPGDPLWPRLN</sequence>
<accession>A0ABP8ZF50</accession>
<evidence type="ECO:0000313" key="1">
    <source>
        <dbReference type="EMBL" id="GAA4755103.1"/>
    </source>
</evidence>
<dbReference type="InterPro" id="IPR045053">
    <property type="entry name" value="MAN-like"/>
</dbReference>
<dbReference type="PANTHER" id="PTHR31451">
    <property type="match status" value="1"/>
</dbReference>
<dbReference type="Proteomes" id="UP001500822">
    <property type="component" value="Unassembled WGS sequence"/>
</dbReference>
<evidence type="ECO:0008006" key="3">
    <source>
        <dbReference type="Google" id="ProtNLM"/>
    </source>
</evidence>